<gene>
    <name evidence="1" type="ORF">GCM10022223_08210</name>
</gene>
<accession>A0ABP6Z5U8</accession>
<evidence type="ECO:0000313" key="2">
    <source>
        <dbReference type="Proteomes" id="UP001501074"/>
    </source>
</evidence>
<organism evidence="1 2">
    <name type="scientific">Kineosporia mesophila</name>
    <dbReference type="NCBI Taxonomy" id="566012"/>
    <lineage>
        <taxon>Bacteria</taxon>
        <taxon>Bacillati</taxon>
        <taxon>Actinomycetota</taxon>
        <taxon>Actinomycetes</taxon>
        <taxon>Kineosporiales</taxon>
        <taxon>Kineosporiaceae</taxon>
        <taxon>Kineosporia</taxon>
    </lineage>
</organism>
<name>A0ABP6Z5U8_9ACTN</name>
<protein>
    <recommendedName>
        <fullName evidence="3">DUF2283 domain-containing protein</fullName>
    </recommendedName>
</protein>
<evidence type="ECO:0008006" key="3">
    <source>
        <dbReference type="Google" id="ProtNLM"/>
    </source>
</evidence>
<dbReference type="Proteomes" id="UP001501074">
    <property type="component" value="Unassembled WGS sequence"/>
</dbReference>
<keyword evidence="2" id="KW-1185">Reference proteome</keyword>
<dbReference type="EMBL" id="BAAAZO010000001">
    <property type="protein sequence ID" value="GAA3595420.1"/>
    <property type="molecule type" value="Genomic_DNA"/>
</dbReference>
<sequence>MNLTYDPEAEAAYVSLVERIEPGEAVRQSDFIELPGGAQAVLDFDADGKLLGIELLFVKDLLRAVTLARAVTSRRTT</sequence>
<comment type="caution">
    <text evidence="1">The sequence shown here is derived from an EMBL/GenBank/DDBJ whole genome shotgun (WGS) entry which is preliminary data.</text>
</comment>
<reference evidence="2" key="1">
    <citation type="journal article" date="2019" name="Int. J. Syst. Evol. Microbiol.">
        <title>The Global Catalogue of Microorganisms (GCM) 10K type strain sequencing project: providing services to taxonomists for standard genome sequencing and annotation.</title>
        <authorList>
            <consortium name="The Broad Institute Genomics Platform"/>
            <consortium name="The Broad Institute Genome Sequencing Center for Infectious Disease"/>
            <person name="Wu L."/>
            <person name="Ma J."/>
        </authorList>
    </citation>
    <scope>NUCLEOTIDE SEQUENCE [LARGE SCALE GENOMIC DNA]</scope>
    <source>
        <strain evidence="2">JCM 16902</strain>
    </source>
</reference>
<dbReference type="Pfam" id="PF10049">
    <property type="entry name" value="DUF2283"/>
    <property type="match status" value="1"/>
</dbReference>
<proteinExistence type="predicted"/>
<evidence type="ECO:0000313" key="1">
    <source>
        <dbReference type="EMBL" id="GAA3595420.1"/>
    </source>
</evidence>
<dbReference type="RefSeq" id="WP_231484343.1">
    <property type="nucleotide sequence ID" value="NZ_BAAAZO010000001.1"/>
</dbReference>
<dbReference type="InterPro" id="IPR019270">
    <property type="entry name" value="DUF2283"/>
</dbReference>